<feature type="region of interest" description="Disordered" evidence="8">
    <location>
        <begin position="984"/>
        <end position="1009"/>
    </location>
</feature>
<dbReference type="GO" id="GO:0005085">
    <property type="term" value="F:guanyl-nucleotide exchange factor activity"/>
    <property type="evidence" value="ECO:0000318"/>
    <property type="project" value="GO_Central"/>
</dbReference>
<dbReference type="PROSITE" id="PS50003">
    <property type="entry name" value="PH_DOMAIN"/>
    <property type="match status" value="1"/>
</dbReference>
<evidence type="ECO:0000313" key="14">
    <source>
        <dbReference type="EnsemblMetazoa" id="ISCW009075-PA"/>
    </source>
</evidence>
<dbReference type="InterPro" id="IPR036028">
    <property type="entry name" value="SH3-like_dom_sf"/>
</dbReference>
<dbReference type="InterPro" id="IPR000219">
    <property type="entry name" value="DH_dom"/>
</dbReference>
<dbReference type="STRING" id="6945.B7PZE7"/>
<protein>
    <submittedName>
        <fullName evidence="13 14">Dbls big sister, dbs, putative</fullName>
        <ecNumber evidence="13">2.7.11.1</ecNumber>
        <ecNumber evidence="13">3.1.3.48</ecNumber>
    </submittedName>
</protein>
<dbReference type="Proteomes" id="UP000001555">
    <property type="component" value="Unassembled WGS sequence"/>
</dbReference>
<evidence type="ECO:0000256" key="1">
    <source>
        <dbReference type="ARBA" id="ARBA00004496"/>
    </source>
</evidence>
<dbReference type="CDD" id="cd00170">
    <property type="entry name" value="SEC14"/>
    <property type="match status" value="1"/>
</dbReference>
<evidence type="ECO:0000256" key="2">
    <source>
        <dbReference type="ARBA" id="ARBA00022443"/>
    </source>
</evidence>
<keyword evidence="15" id="KW-1185">Reference proteome</keyword>
<dbReference type="VEuPathDB" id="VectorBase:ISCP_005516"/>
<dbReference type="VEuPathDB" id="VectorBase:ISCI009075"/>
<evidence type="ECO:0000259" key="12">
    <source>
        <dbReference type="PROSITE" id="PS50191"/>
    </source>
</evidence>
<evidence type="ECO:0000259" key="9">
    <source>
        <dbReference type="PROSITE" id="PS50002"/>
    </source>
</evidence>
<keyword evidence="2 7" id="KW-0728">SH3 domain</keyword>
<evidence type="ECO:0000256" key="6">
    <source>
        <dbReference type="ARBA" id="ARBA00049987"/>
    </source>
</evidence>
<dbReference type="EnsemblMetazoa" id="ISCW009075-RA">
    <property type="protein sequence ID" value="ISCW009075-PA"/>
    <property type="gene ID" value="ISCW009075"/>
</dbReference>
<accession>B7PZE7</accession>
<evidence type="ECO:0000259" key="11">
    <source>
        <dbReference type="PROSITE" id="PS50010"/>
    </source>
</evidence>
<dbReference type="PROSITE" id="PS50010">
    <property type="entry name" value="DH_2"/>
    <property type="match status" value="1"/>
</dbReference>
<feature type="domain" description="DH" evidence="11">
    <location>
        <begin position="508"/>
        <end position="690"/>
    </location>
</feature>
<dbReference type="OrthoDB" id="10004999at2759"/>
<dbReference type="SUPFAM" id="SSF50729">
    <property type="entry name" value="PH domain-like"/>
    <property type="match status" value="1"/>
</dbReference>
<dbReference type="SMART" id="SM00325">
    <property type="entry name" value="RhoGEF"/>
    <property type="match status" value="1"/>
</dbReference>
<keyword evidence="3" id="KW-0963">Cytoplasm</keyword>
<dbReference type="EMBL" id="ABJB010047993">
    <property type="status" value="NOT_ANNOTATED_CDS"/>
    <property type="molecule type" value="Genomic_DNA"/>
</dbReference>
<dbReference type="CDD" id="cd11856">
    <property type="entry name" value="SH3_p47phox_like"/>
    <property type="match status" value="2"/>
</dbReference>
<dbReference type="AlphaFoldDB" id="B7PZE7"/>
<dbReference type="InterPro" id="IPR001331">
    <property type="entry name" value="GDS_CDC24_CS"/>
</dbReference>
<dbReference type="Gene3D" id="3.40.525.10">
    <property type="entry name" value="CRAL-TRIO lipid binding domain"/>
    <property type="match status" value="1"/>
</dbReference>
<feature type="compositionally biased region" description="Low complexity" evidence="8">
    <location>
        <begin position="984"/>
        <end position="1003"/>
    </location>
</feature>
<feature type="domain" description="SH3" evidence="9">
    <location>
        <begin position="851"/>
        <end position="912"/>
    </location>
</feature>
<dbReference type="InterPro" id="IPR001251">
    <property type="entry name" value="CRAL-TRIO_dom"/>
</dbReference>
<dbReference type="SUPFAM" id="SSF50044">
    <property type="entry name" value="SH3-domain"/>
    <property type="match status" value="2"/>
</dbReference>
<feature type="region of interest" description="Disordered" evidence="8">
    <location>
        <begin position="465"/>
        <end position="485"/>
    </location>
</feature>
<dbReference type="InterPro" id="IPR055251">
    <property type="entry name" value="SOS1_NGEF_PH"/>
</dbReference>
<dbReference type="PANTHER" id="PTHR22826:SF211">
    <property type="entry name" value="LD43457P"/>
    <property type="match status" value="1"/>
</dbReference>
<dbReference type="SUPFAM" id="SSF52087">
    <property type="entry name" value="CRAL/TRIO domain"/>
    <property type="match status" value="1"/>
</dbReference>
<dbReference type="GO" id="GO:0005737">
    <property type="term" value="C:cytoplasm"/>
    <property type="evidence" value="ECO:0000318"/>
    <property type="project" value="GO_Central"/>
</dbReference>
<keyword evidence="13" id="KW-0808">Transferase</keyword>
<dbReference type="VEuPathDB" id="VectorBase:ISCW009075"/>
<gene>
    <name evidence="13" type="ORF">IscW_ISCW009075</name>
</gene>
<organism>
    <name type="scientific">Ixodes scapularis</name>
    <name type="common">Black-legged tick</name>
    <name type="synonym">Deer tick</name>
    <dbReference type="NCBI Taxonomy" id="6945"/>
    <lineage>
        <taxon>Eukaryota</taxon>
        <taxon>Metazoa</taxon>
        <taxon>Ecdysozoa</taxon>
        <taxon>Arthropoda</taxon>
        <taxon>Chelicerata</taxon>
        <taxon>Arachnida</taxon>
        <taxon>Acari</taxon>
        <taxon>Parasitiformes</taxon>
        <taxon>Ixodida</taxon>
        <taxon>Ixodoidea</taxon>
        <taxon>Ixodidae</taxon>
        <taxon>Ixodinae</taxon>
        <taxon>Ixodes</taxon>
    </lineage>
</organism>
<dbReference type="PANTHER" id="PTHR22826">
    <property type="entry name" value="RHO GUANINE EXCHANGE FACTOR-RELATED"/>
    <property type="match status" value="1"/>
</dbReference>
<dbReference type="GO" id="GO:0035556">
    <property type="term" value="P:intracellular signal transduction"/>
    <property type="evidence" value="ECO:0007669"/>
    <property type="project" value="InterPro"/>
</dbReference>
<dbReference type="InterPro" id="IPR002017">
    <property type="entry name" value="Spectrin_repeat"/>
</dbReference>
<dbReference type="SMART" id="SM00150">
    <property type="entry name" value="SPEC"/>
    <property type="match status" value="2"/>
</dbReference>
<dbReference type="SMART" id="SM00326">
    <property type="entry name" value="SH3"/>
    <property type="match status" value="2"/>
</dbReference>
<dbReference type="Gene3D" id="1.20.58.60">
    <property type="match status" value="1"/>
</dbReference>
<dbReference type="Pfam" id="PF23289">
    <property type="entry name" value="Spectrin_5"/>
    <property type="match status" value="1"/>
</dbReference>
<dbReference type="CDD" id="cd00160">
    <property type="entry name" value="RhoGEF"/>
    <property type="match status" value="1"/>
</dbReference>
<dbReference type="InterPro" id="IPR056466">
    <property type="entry name" value="Spectrin_DBS"/>
</dbReference>
<evidence type="ECO:0000259" key="10">
    <source>
        <dbReference type="PROSITE" id="PS50003"/>
    </source>
</evidence>
<dbReference type="SUPFAM" id="SSF46966">
    <property type="entry name" value="Spectrin repeat"/>
    <property type="match status" value="1"/>
</dbReference>
<dbReference type="EC" id="3.1.3.48" evidence="13"/>
<dbReference type="InterPro" id="IPR001849">
    <property type="entry name" value="PH_domain"/>
</dbReference>
<feature type="domain" description="SH3" evidence="9">
    <location>
        <begin position="926"/>
        <end position="987"/>
    </location>
</feature>
<dbReference type="GO" id="GO:0004725">
    <property type="term" value="F:protein tyrosine phosphatase activity"/>
    <property type="evidence" value="ECO:0007669"/>
    <property type="project" value="UniProtKB-EC"/>
</dbReference>
<dbReference type="CDD" id="cd01227">
    <property type="entry name" value="PH_Dbs"/>
    <property type="match status" value="1"/>
</dbReference>
<reference evidence="14" key="2">
    <citation type="submission" date="2020-05" db="UniProtKB">
        <authorList>
            <consortium name="EnsemblMetazoa"/>
        </authorList>
    </citation>
    <scope>IDENTIFICATION</scope>
    <source>
        <strain evidence="14">wikel</strain>
    </source>
</reference>
<dbReference type="InterPro" id="IPR051336">
    <property type="entry name" value="RhoGEF_Guanine_NuclExch_SF"/>
</dbReference>
<evidence type="ECO:0000256" key="7">
    <source>
        <dbReference type="PROSITE-ProRule" id="PRU00192"/>
    </source>
</evidence>
<dbReference type="Pfam" id="PF00621">
    <property type="entry name" value="RhoGEF"/>
    <property type="match status" value="1"/>
</dbReference>
<dbReference type="PaxDb" id="6945-B7PZE7"/>
<evidence type="ECO:0000256" key="8">
    <source>
        <dbReference type="SAM" id="MobiDB-lite"/>
    </source>
</evidence>
<dbReference type="Pfam" id="PF22697">
    <property type="entry name" value="SOS1_NGEF_PH"/>
    <property type="match status" value="1"/>
</dbReference>
<evidence type="ECO:0000256" key="3">
    <source>
        <dbReference type="ARBA" id="ARBA00022490"/>
    </source>
</evidence>
<dbReference type="EMBL" id="ABJB010090486">
    <property type="status" value="NOT_ANNOTATED_CDS"/>
    <property type="molecule type" value="Genomic_DNA"/>
</dbReference>
<dbReference type="PROSITE" id="PS00741">
    <property type="entry name" value="DH_1"/>
    <property type="match status" value="1"/>
</dbReference>
<dbReference type="EMBL" id="ABJB010534615">
    <property type="status" value="NOT_ANNOTATED_CDS"/>
    <property type="molecule type" value="Genomic_DNA"/>
</dbReference>
<dbReference type="EMBL" id="ABJB010546473">
    <property type="status" value="NOT_ANNOTATED_CDS"/>
    <property type="molecule type" value="Genomic_DNA"/>
</dbReference>
<feature type="non-terminal residue" evidence="13">
    <location>
        <position position="1"/>
    </location>
</feature>
<dbReference type="Gene3D" id="1.20.900.10">
    <property type="entry name" value="Dbl homology (DH) domain"/>
    <property type="match status" value="1"/>
</dbReference>
<dbReference type="Gene3D" id="2.30.29.30">
    <property type="entry name" value="Pleckstrin-homology domain (PH domain)/Phosphotyrosine-binding domain (PTB)"/>
    <property type="match status" value="1"/>
</dbReference>
<dbReference type="PROSITE" id="PS50002">
    <property type="entry name" value="SH3"/>
    <property type="match status" value="2"/>
</dbReference>
<feature type="domain" description="PH" evidence="10">
    <location>
        <begin position="708"/>
        <end position="820"/>
    </location>
</feature>
<keyword evidence="4" id="KW-0597">Phosphoprotein</keyword>
<keyword evidence="5" id="KW-0344">Guanine-nucleotide releasing factor</keyword>
<keyword evidence="13" id="KW-0378">Hydrolase</keyword>
<feature type="domain" description="CRAL-TRIO" evidence="12">
    <location>
        <begin position="1"/>
        <end position="98"/>
    </location>
</feature>
<dbReference type="SUPFAM" id="SSF48065">
    <property type="entry name" value="DBL homology domain (DH-domain)"/>
    <property type="match status" value="1"/>
</dbReference>
<evidence type="ECO:0000256" key="5">
    <source>
        <dbReference type="ARBA" id="ARBA00022658"/>
    </source>
</evidence>
<dbReference type="FunFam" id="2.30.29.30:FF:000078">
    <property type="entry name" value="Guanine nucleotide exchange factor DBS"/>
    <property type="match status" value="1"/>
</dbReference>
<dbReference type="EC" id="2.7.11.1" evidence="13"/>
<dbReference type="EMBL" id="DS825667">
    <property type="protein sequence ID" value="EEC11969.1"/>
    <property type="molecule type" value="Genomic_DNA"/>
</dbReference>
<dbReference type="GO" id="GO:0004674">
    <property type="term" value="F:protein serine/threonine kinase activity"/>
    <property type="evidence" value="ECO:0007669"/>
    <property type="project" value="UniProtKB-EC"/>
</dbReference>
<dbReference type="EMBL" id="ABJB010551920">
    <property type="status" value="NOT_ANNOTATED_CDS"/>
    <property type="molecule type" value="Genomic_DNA"/>
</dbReference>
<dbReference type="SMART" id="SM00233">
    <property type="entry name" value="PH"/>
    <property type="match status" value="1"/>
</dbReference>
<dbReference type="CDD" id="cd00176">
    <property type="entry name" value="SPEC"/>
    <property type="match status" value="2"/>
</dbReference>
<comment type="subcellular location">
    <subcellularLocation>
        <location evidence="1">Cytoplasm</location>
    </subcellularLocation>
</comment>
<dbReference type="EMBL" id="ABJB010486859">
    <property type="status" value="NOT_ANNOTATED_CDS"/>
    <property type="molecule type" value="Genomic_DNA"/>
</dbReference>
<evidence type="ECO:0000313" key="13">
    <source>
        <dbReference type="EMBL" id="EEC11969.1"/>
    </source>
</evidence>
<dbReference type="InterPro" id="IPR018159">
    <property type="entry name" value="Spectrin/alpha-actinin"/>
</dbReference>
<proteinExistence type="inferred from homology"/>
<dbReference type="InterPro" id="IPR001452">
    <property type="entry name" value="SH3_domain"/>
</dbReference>
<dbReference type="EMBL" id="ABJB011045953">
    <property type="status" value="NOT_ANNOTATED_CDS"/>
    <property type="molecule type" value="Genomic_DNA"/>
</dbReference>
<dbReference type="Pfam" id="PF00018">
    <property type="entry name" value="SH3_1"/>
    <property type="match status" value="2"/>
</dbReference>
<reference evidence="13 15" key="1">
    <citation type="submission" date="2008-03" db="EMBL/GenBank/DDBJ databases">
        <title>Annotation of Ixodes scapularis.</title>
        <authorList>
            <consortium name="Ixodes scapularis Genome Project Consortium"/>
            <person name="Caler E."/>
            <person name="Hannick L.I."/>
            <person name="Bidwell S."/>
            <person name="Joardar V."/>
            <person name="Thiagarajan M."/>
            <person name="Amedeo P."/>
            <person name="Galinsky K.J."/>
            <person name="Schobel S."/>
            <person name="Inman J."/>
            <person name="Hostetler J."/>
            <person name="Miller J."/>
            <person name="Hammond M."/>
            <person name="Megy K."/>
            <person name="Lawson D."/>
            <person name="Kodira C."/>
            <person name="Sutton G."/>
            <person name="Meyer J."/>
            <person name="Hill C.A."/>
            <person name="Birren B."/>
            <person name="Nene V."/>
            <person name="Collins F."/>
            <person name="Alarcon-Chaidez F."/>
            <person name="Wikel S."/>
            <person name="Strausberg R."/>
        </authorList>
    </citation>
    <scope>NUCLEOTIDE SEQUENCE [LARGE SCALE GENOMIC DNA]</scope>
    <source>
        <strain evidence="15">Wikel</strain>
        <strain evidence="13">Wikel colony</strain>
    </source>
</reference>
<dbReference type="Pfam" id="PF13716">
    <property type="entry name" value="CRAL_TRIO_2"/>
    <property type="match status" value="1"/>
</dbReference>
<name>B7PZE7_IXOSC</name>
<dbReference type="InterPro" id="IPR011993">
    <property type="entry name" value="PH-like_dom_sf"/>
</dbReference>
<dbReference type="Gene3D" id="2.30.30.40">
    <property type="entry name" value="SH3 Domains"/>
    <property type="match status" value="2"/>
</dbReference>
<dbReference type="PROSITE" id="PS50191">
    <property type="entry name" value="CRAL_TRIO"/>
    <property type="match status" value="1"/>
</dbReference>
<dbReference type="Pfam" id="PF00435">
    <property type="entry name" value="Spectrin"/>
    <property type="match status" value="1"/>
</dbReference>
<evidence type="ECO:0000313" key="15">
    <source>
        <dbReference type="Proteomes" id="UP000001555"/>
    </source>
</evidence>
<dbReference type="InterPro" id="IPR036865">
    <property type="entry name" value="CRAL-TRIO_dom_sf"/>
</dbReference>
<sequence length="1009" mass="114493">QDAELGFVLVVDRRKDKWNSVKTVLLKISGYFPGLIQVVFVLKPVGFLQKALSEVSNKLCKEEFKFRIVMCNTLEELHEYIDPGQLTEDLGGLIPYDHDRWMEQRMAVEMFTGSLKEMTESIREITQRLRDTELPNDVASTVALLRDQGGQYQELKDDLLNASQHGHQLLRCVRPPSPAPQDHTVHSPRASQRLINVCAVERLLQQLNSTEDGFDAFWSAHQKRLNQCLELRKFEQEFRELQANMAANLRDLSAMQSMGDSVAQVDTLLQELHEFQSLSEEDTEKAEQLRQAGRELIVGGHYAVDSIEPKCVELERMCADFQEQLRQRLDVLHRFRDLQHRIDKANKWCSQGVDLLASLDMERCSSQEFARSALQELDAFLSSSSEFRLDDPREFHRFFKDFINSDTKPLLQQANDVKLMCQNKQGSLRKVVSRQVRPVQAVAPEPSPLQYNSSAVSAFDADPRSFASKKPASKRNVNVRGRTSQWEGKTSSRMLSGAFFVSTGLPGTSLHVMMELIETEKTYVHELYSIIQGYKKEMLNPEMKELVPHSLYGKADILFGNMDGLYQFHNDVFLEDLQNCRSTPELVGACFVQRKESFHKLYSAYCMNKPKSEALRLQCASDNAFFKECQRKLNHKLPLDAYLLKPVQRITKYQLLLKDLLKYSEGSGEQYELQEAVRTMLDVLKHVNDSMHQVSITGFHGSLADYGKLLLQGMFNVWIEKKKKERMKELRFKPSQRYIFLYEHLVLFTKKYGRDDNPSYAFKNALKTSQIGLTENFKGSRGDKKKFEVWLHGRTQVFIIQAPSIESKDLWVKHIKQVLLQQFELLKDCVDVRLNPSAVKPLPNTPSPCIQVGGSYVALGDYEAVDVGEASLMEGQPVQVLRVGCAGWWYVRAGPSGREGWRDCADARLNPSAVKPLPNTPSPCIQVGGSYVALGDYEAVDVGEASLMEGQPVQVLRVGCAGWWYVRAGPSGREGWVPAAYLGPRQGGSRSSPSVSSQGEQSPARSRLC</sequence>
<dbReference type="InterPro" id="IPR035899">
    <property type="entry name" value="DBL_dom_sf"/>
</dbReference>
<evidence type="ECO:0000256" key="4">
    <source>
        <dbReference type="ARBA" id="ARBA00022553"/>
    </source>
</evidence>
<dbReference type="HOGENOM" id="CLU_007130_1_0_1"/>
<comment type="similarity">
    <text evidence="6">Belongs to the MCF2 family.</text>
</comment>
<dbReference type="InterPro" id="IPR035534">
    <property type="entry name" value="DBS_PH"/>
</dbReference>